<sequence>MLLIQAQENGMALEEEQLLFIAGGQDTVVDEDVDEQLIQDLVLSVDNIFQADDCDDFDSNVNKAPTAQTMFMANLSLADPVYDEASLLYAWDILSEYVKDNTESIVQSNVSSVLNDVYMMIINEMHEQTAQCVYVNNQNKVVNASLTAKLARYKEHVELYERQSKFELNEREQKIEEQLRIIITDRNIKEENLRKELHSVKKQLNSTINHNKSMVEEVMSLKADFQQKENKYLEEFLDMKALKEKVEDRLFKQFTCCVNLSPSMTKAIG</sequence>
<reference evidence="1" key="1">
    <citation type="journal article" date="2019" name="Sci. Rep.">
        <title>Draft genome of Tanacetum cinerariifolium, the natural source of mosquito coil.</title>
        <authorList>
            <person name="Yamashiro T."/>
            <person name="Shiraishi A."/>
            <person name="Satake H."/>
            <person name="Nakayama K."/>
        </authorList>
    </citation>
    <scope>NUCLEOTIDE SEQUENCE</scope>
</reference>
<evidence type="ECO:0000313" key="1">
    <source>
        <dbReference type="EMBL" id="GEU85714.1"/>
    </source>
</evidence>
<gene>
    <name evidence="1" type="ORF">Tci_057692</name>
</gene>
<protein>
    <submittedName>
        <fullName evidence="1">Retrovirus-related Pol polyprotein from transposon TNT 1-94</fullName>
    </submittedName>
</protein>
<accession>A0A6L2NMD7</accession>
<proteinExistence type="predicted"/>
<comment type="caution">
    <text evidence="1">The sequence shown here is derived from an EMBL/GenBank/DDBJ whole genome shotgun (WGS) entry which is preliminary data.</text>
</comment>
<dbReference type="EMBL" id="BKCJ010009166">
    <property type="protein sequence ID" value="GEU85714.1"/>
    <property type="molecule type" value="Genomic_DNA"/>
</dbReference>
<name>A0A6L2NMD7_TANCI</name>
<organism evidence="1">
    <name type="scientific">Tanacetum cinerariifolium</name>
    <name type="common">Dalmatian daisy</name>
    <name type="synonym">Chrysanthemum cinerariifolium</name>
    <dbReference type="NCBI Taxonomy" id="118510"/>
    <lineage>
        <taxon>Eukaryota</taxon>
        <taxon>Viridiplantae</taxon>
        <taxon>Streptophyta</taxon>
        <taxon>Embryophyta</taxon>
        <taxon>Tracheophyta</taxon>
        <taxon>Spermatophyta</taxon>
        <taxon>Magnoliopsida</taxon>
        <taxon>eudicotyledons</taxon>
        <taxon>Gunneridae</taxon>
        <taxon>Pentapetalae</taxon>
        <taxon>asterids</taxon>
        <taxon>campanulids</taxon>
        <taxon>Asterales</taxon>
        <taxon>Asteraceae</taxon>
        <taxon>Asteroideae</taxon>
        <taxon>Anthemideae</taxon>
        <taxon>Anthemidinae</taxon>
        <taxon>Tanacetum</taxon>
    </lineage>
</organism>
<dbReference type="AlphaFoldDB" id="A0A6L2NMD7"/>